<organism evidence="2 3">
    <name type="scientific">Candidatus Doudnabacteria bacterium RIFCSPHIGHO2_02_FULL_46_11</name>
    <dbReference type="NCBI Taxonomy" id="1817832"/>
    <lineage>
        <taxon>Bacteria</taxon>
        <taxon>Candidatus Doudnaibacteriota</taxon>
    </lineage>
</organism>
<gene>
    <name evidence="2" type="ORF">A3J48_02440</name>
</gene>
<dbReference type="Pfam" id="PF13847">
    <property type="entry name" value="Methyltransf_31"/>
    <property type="match status" value="1"/>
</dbReference>
<dbReference type="CDD" id="cd02440">
    <property type="entry name" value="AdoMet_MTases"/>
    <property type="match status" value="1"/>
</dbReference>
<feature type="domain" description="Methyltransferase" evidence="1">
    <location>
        <begin position="24"/>
        <end position="134"/>
    </location>
</feature>
<evidence type="ECO:0000313" key="3">
    <source>
        <dbReference type="Proteomes" id="UP000176786"/>
    </source>
</evidence>
<dbReference type="SUPFAM" id="SSF53335">
    <property type="entry name" value="S-adenosyl-L-methionine-dependent methyltransferases"/>
    <property type="match status" value="1"/>
</dbReference>
<dbReference type="Proteomes" id="UP000176786">
    <property type="component" value="Unassembled WGS sequence"/>
</dbReference>
<evidence type="ECO:0000259" key="1">
    <source>
        <dbReference type="Pfam" id="PF13847"/>
    </source>
</evidence>
<dbReference type="AlphaFoldDB" id="A0A1F5P8U8"/>
<dbReference type="STRING" id="1817832.A3J48_02440"/>
<dbReference type="Gene3D" id="3.40.50.150">
    <property type="entry name" value="Vaccinia Virus protein VP39"/>
    <property type="match status" value="1"/>
</dbReference>
<comment type="caution">
    <text evidence="2">The sequence shown here is derived from an EMBL/GenBank/DDBJ whole genome shotgun (WGS) entry which is preliminary data.</text>
</comment>
<evidence type="ECO:0000313" key="2">
    <source>
        <dbReference type="EMBL" id="OGE86333.1"/>
    </source>
</evidence>
<dbReference type="EMBL" id="MFES01000003">
    <property type="protein sequence ID" value="OGE86333.1"/>
    <property type="molecule type" value="Genomic_DNA"/>
</dbReference>
<sequence length="181" mass="19564">MLYSPGNRFIDPHKVLVGAGFRPGMIIGDFGSGNGFYAVAAAEIVGDKGSVYAVDIQEDPLRHLMSDARLKQIRNITTLRCDLEKADYCPVPAVSCDAVILANILHQAPNKKAVIESAFKALKTGGYVLVIEWEPQGSAFGPPAETRLSEEDVAHLLTGSGFKPGRKTPADSYHYAVTYIK</sequence>
<name>A0A1F5P8U8_9BACT</name>
<protein>
    <recommendedName>
        <fullName evidence="1">Methyltransferase domain-containing protein</fullName>
    </recommendedName>
</protein>
<proteinExistence type="predicted"/>
<reference evidence="2 3" key="1">
    <citation type="journal article" date="2016" name="Nat. Commun.">
        <title>Thousands of microbial genomes shed light on interconnected biogeochemical processes in an aquifer system.</title>
        <authorList>
            <person name="Anantharaman K."/>
            <person name="Brown C.T."/>
            <person name="Hug L.A."/>
            <person name="Sharon I."/>
            <person name="Castelle C.J."/>
            <person name="Probst A.J."/>
            <person name="Thomas B.C."/>
            <person name="Singh A."/>
            <person name="Wilkins M.J."/>
            <person name="Karaoz U."/>
            <person name="Brodie E.L."/>
            <person name="Williams K.H."/>
            <person name="Hubbard S.S."/>
            <person name="Banfield J.F."/>
        </authorList>
    </citation>
    <scope>NUCLEOTIDE SEQUENCE [LARGE SCALE GENOMIC DNA]</scope>
</reference>
<dbReference type="InterPro" id="IPR029063">
    <property type="entry name" value="SAM-dependent_MTases_sf"/>
</dbReference>
<dbReference type="InterPro" id="IPR025714">
    <property type="entry name" value="Methyltranfer_dom"/>
</dbReference>
<accession>A0A1F5P8U8</accession>